<dbReference type="Proteomes" id="UP001595925">
    <property type="component" value="Unassembled WGS sequence"/>
</dbReference>
<feature type="transmembrane region" description="Helical" evidence="6">
    <location>
        <begin position="373"/>
        <end position="391"/>
    </location>
</feature>
<protein>
    <submittedName>
        <fullName evidence="8">Amino acid permease</fullName>
    </submittedName>
</protein>
<sequence>MSSGPGGNRGDADFARELTLLDVTFLGIGAMIGGSVFVLTGLAAGEAGPALILAFALNGVITIFTAMTYAELGSAIPEPGGGYLWVRTALGRSQAFLSGWMSWFAHAVAGSLYVLTFGSFVTLILTAYFDLTLGLSQVQLQKSFAVLATVGFTYVNYRGTKEASFAENVVTVVQLVVIIVVIAAGFRVVVSDPEVTVANLEPFAPNGAGGIFIAMGLTFIAFEGYEIIVQSGREVVEPRKNVPKAVFYSMLVVVTLYVLIGIVMLGAITVTPDLEATAEATDSIGGTVLPELPADPAVWQVVGHLGEFGLAQAVGQLLPYGTLLILFTGILSALAALNATTFSSARVGYALGRDHVFPDAVARIHPENHTPHVSVVMSGALIALMAVSLPIAQVAAATDLMFLLLFLQVNYSMIKIRREHGAELSYGYLAPWFPYIPIAGIVSKLFLAVYFFNYSPLAWVIAISWIGVGAVVFATYSRGRIRETEAPETRTIVEERALRQRPYQVLVPIHDPANAERLVDLAVPIARRNDGELVLTTVVTMPVQTPIERGDDRRAMAERRMLADAMRYVPEDVPAHRIITIGRTPGRSIVDIARRYDSEAIVLGWRGRRKRLGGVVLGSTIDYVVENAPADVVVAKTTGPVELRSILVPTDGGPHAIFAESIAGTLAAAHDARVTLLTVSADDPNEAATFVRERGATLEREGVDCKTAVVPSKDVPGAIVAYAEDHEIDTIVTGAARAGIVPRTVFGDIAEAAGERFEGEVLMVKKYRFVRSAAIRWAHKWFAPRSDRTDDGK</sequence>
<dbReference type="EMBL" id="JBHSJG010000068">
    <property type="protein sequence ID" value="MFC4990313.1"/>
    <property type="molecule type" value="Genomic_DNA"/>
</dbReference>
<feature type="transmembrane region" description="Helical" evidence="6">
    <location>
        <begin position="457"/>
        <end position="476"/>
    </location>
</feature>
<evidence type="ECO:0000259" key="7">
    <source>
        <dbReference type="Pfam" id="PF00582"/>
    </source>
</evidence>
<evidence type="ECO:0000313" key="8">
    <source>
        <dbReference type="EMBL" id="MFC4990313.1"/>
    </source>
</evidence>
<proteinExistence type="predicted"/>
<dbReference type="Gene3D" id="1.20.1740.10">
    <property type="entry name" value="Amino acid/polyamine transporter I"/>
    <property type="match status" value="1"/>
</dbReference>
<feature type="transmembrane region" description="Helical" evidence="6">
    <location>
        <begin position="103"/>
        <end position="128"/>
    </location>
</feature>
<dbReference type="RefSeq" id="WP_224830301.1">
    <property type="nucleotide sequence ID" value="NZ_JAIVEF010000048.1"/>
</dbReference>
<dbReference type="AlphaFoldDB" id="A0ABD5QKM9"/>
<name>A0ABD5QKM9_9EURY</name>
<evidence type="ECO:0000256" key="3">
    <source>
        <dbReference type="ARBA" id="ARBA00022692"/>
    </source>
</evidence>
<dbReference type="PANTHER" id="PTHR42770:SF11">
    <property type="entry name" value="INNER MEMBRANE TRANSPORT PROTEIN YBAT"/>
    <property type="match status" value="1"/>
</dbReference>
<dbReference type="Pfam" id="PF13520">
    <property type="entry name" value="AA_permease_2"/>
    <property type="match status" value="1"/>
</dbReference>
<dbReference type="InterPro" id="IPR002293">
    <property type="entry name" value="AA/rel_permease1"/>
</dbReference>
<feature type="transmembrane region" description="Helical" evidence="6">
    <location>
        <begin position="50"/>
        <end position="70"/>
    </location>
</feature>
<feature type="transmembrane region" description="Helical" evidence="6">
    <location>
        <begin position="317"/>
        <end position="337"/>
    </location>
</feature>
<evidence type="ECO:0000313" key="9">
    <source>
        <dbReference type="Proteomes" id="UP001595925"/>
    </source>
</evidence>
<keyword evidence="4 6" id="KW-1133">Transmembrane helix</keyword>
<feature type="transmembrane region" description="Helical" evidence="6">
    <location>
        <begin position="169"/>
        <end position="190"/>
    </location>
</feature>
<comment type="caution">
    <text evidence="8">The sequence shown here is derived from an EMBL/GenBank/DDBJ whole genome shotgun (WGS) entry which is preliminary data.</text>
</comment>
<dbReference type="Gene3D" id="3.40.50.620">
    <property type="entry name" value="HUPs"/>
    <property type="match status" value="2"/>
</dbReference>
<gene>
    <name evidence="8" type="ORF">ACFPFO_21690</name>
</gene>
<feature type="transmembrane region" description="Helical" evidence="6">
    <location>
        <begin position="20"/>
        <end position="44"/>
    </location>
</feature>
<comment type="subcellular location">
    <subcellularLocation>
        <location evidence="1">Cell membrane</location>
        <topology evidence="1">Multi-pass membrane protein</topology>
    </subcellularLocation>
</comment>
<keyword evidence="5 6" id="KW-0472">Membrane</keyword>
<evidence type="ECO:0000256" key="1">
    <source>
        <dbReference type="ARBA" id="ARBA00004651"/>
    </source>
</evidence>
<feature type="domain" description="UspA" evidence="7">
    <location>
        <begin position="644"/>
        <end position="765"/>
    </location>
</feature>
<dbReference type="InterPro" id="IPR050367">
    <property type="entry name" value="APC_superfamily"/>
</dbReference>
<dbReference type="PANTHER" id="PTHR42770">
    <property type="entry name" value="AMINO ACID TRANSPORTER-RELATED"/>
    <property type="match status" value="1"/>
</dbReference>
<feature type="domain" description="UspA" evidence="7">
    <location>
        <begin position="505"/>
        <end position="636"/>
    </location>
</feature>
<accession>A0ABD5QKM9</accession>
<keyword evidence="9" id="KW-1185">Reference proteome</keyword>
<reference evidence="8 9" key="1">
    <citation type="journal article" date="2019" name="Int. J. Syst. Evol. Microbiol.">
        <title>The Global Catalogue of Microorganisms (GCM) 10K type strain sequencing project: providing services to taxonomists for standard genome sequencing and annotation.</title>
        <authorList>
            <consortium name="The Broad Institute Genomics Platform"/>
            <consortium name="The Broad Institute Genome Sequencing Center for Infectious Disease"/>
            <person name="Wu L."/>
            <person name="Ma J."/>
        </authorList>
    </citation>
    <scope>NUCLEOTIDE SEQUENCE [LARGE SCALE GENOMIC DNA]</scope>
    <source>
        <strain evidence="8 9">CGMCC 1.15824</strain>
    </source>
</reference>
<dbReference type="Pfam" id="PF00582">
    <property type="entry name" value="Usp"/>
    <property type="match status" value="2"/>
</dbReference>
<organism evidence="8 9">
    <name type="scientific">Saliphagus infecundisoli</name>
    <dbReference type="NCBI Taxonomy" id="1849069"/>
    <lineage>
        <taxon>Archaea</taxon>
        <taxon>Methanobacteriati</taxon>
        <taxon>Methanobacteriota</taxon>
        <taxon>Stenosarchaea group</taxon>
        <taxon>Halobacteria</taxon>
        <taxon>Halobacteriales</taxon>
        <taxon>Natrialbaceae</taxon>
        <taxon>Saliphagus</taxon>
    </lineage>
</organism>
<keyword evidence="2" id="KW-1003">Cell membrane</keyword>
<dbReference type="GO" id="GO:0005886">
    <property type="term" value="C:plasma membrane"/>
    <property type="evidence" value="ECO:0007669"/>
    <property type="project" value="UniProtKB-SubCell"/>
</dbReference>
<dbReference type="InterPro" id="IPR006016">
    <property type="entry name" value="UspA"/>
</dbReference>
<evidence type="ECO:0000256" key="5">
    <source>
        <dbReference type="ARBA" id="ARBA00023136"/>
    </source>
</evidence>
<dbReference type="CDD" id="cd00293">
    <property type="entry name" value="USP-like"/>
    <property type="match status" value="2"/>
</dbReference>
<evidence type="ECO:0000256" key="4">
    <source>
        <dbReference type="ARBA" id="ARBA00022989"/>
    </source>
</evidence>
<keyword evidence="3 6" id="KW-0812">Transmembrane</keyword>
<feature type="transmembrane region" description="Helical" evidence="6">
    <location>
        <begin position="426"/>
        <end position="451"/>
    </location>
</feature>
<evidence type="ECO:0000256" key="2">
    <source>
        <dbReference type="ARBA" id="ARBA00022475"/>
    </source>
</evidence>
<feature type="transmembrane region" description="Helical" evidence="6">
    <location>
        <begin position="246"/>
        <end position="268"/>
    </location>
</feature>
<dbReference type="SUPFAM" id="SSF52402">
    <property type="entry name" value="Adenine nucleotide alpha hydrolases-like"/>
    <property type="match status" value="2"/>
</dbReference>
<evidence type="ECO:0000256" key="6">
    <source>
        <dbReference type="SAM" id="Phobius"/>
    </source>
</evidence>
<dbReference type="InterPro" id="IPR014729">
    <property type="entry name" value="Rossmann-like_a/b/a_fold"/>
</dbReference>
<feature type="transmembrane region" description="Helical" evidence="6">
    <location>
        <begin position="202"/>
        <end position="225"/>
    </location>
</feature>